<dbReference type="PANTHER" id="PTHR23416">
    <property type="entry name" value="SIALIC ACID SYNTHASE-RELATED"/>
    <property type="match status" value="1"/>
</dbReference>
<gene>
    <name evidence="5" type="ORF">FE240_10050</name>
</gene>
<keyword evidence="6" id="KW-1185">Reference proteome</keyword>
<sequence>MRRIIERLKFLWSAPRLGPDMPLTYFLFFSRRLAHKICMRKFSYFGEGADFRLGAYAIETSRISLGKNVVIRPGTMLFASPQSDLSIQISIEENAMLGSGVHIYVSNHAFNDVTKPIIQQGHQDVKPVSIGKGAWIGANAIILPGVSIGENSVVGAGSVVTRSIPPRVVACGNPAKIVKRLDDEAC</sequence>
<evidence type="ECO:0000256" key="1">
    <source>
        <dbReference type="ARBA" id="ARBA00007274"/>
    </source>
</evidence>
<dbReference type="Pfam" id="PF14602">
    <property type="entry name" value="Hexapep_2"/>
    <property type="match status" value="1"/>
</dbReference>
<protein>
    <submittedName>
        <fullName evidence="5">Acyltransferase</fullName>
    </submittedName>
</protein>
<evidence type="ECO:0000313" key="6">
    <source>
        <dbReference type="Proteomes" id="UP000594034"/>
    </source>
</evidence>
<keyword evidence="4 5" id="KW-0012">Acyltransferase</keyword>
<dbReference type="EMBL" id="CP040449">
    <property type="protein sequence ID" value="QFI54998.1"/>
    <property type="molecule type" value="Genomic_DNA"/>
</dbReference>
<dbReference type="PROSITE" id="PS00101">
    <property type="entry name" value="HEXAPEP_TRANSFERASES"/>
    <property type="match status" value="1"/>
</dbReference>
<organism evidence="5 6">
    <name type="scientific">Aeromonas simiae</name>
    <dbReference type="NCBI Taxonomy" id="218936"/>
    <lineage>
        <taxon>Bacteria</taxon>
        <taxon>Pseudomonadati</taxon>
        <taxon>Pseudomonadota</taxon>
        <taxon>Gammaproteobacteria</taxon>
        <taxon>Aeromonadales</taxon>
        <taxon>Aeromonadaceae</taxon>
        <taxon>Aeromonas</taxon>
    </lineage>
</organism>
<dbReference type="InterPro" id="IPR018357">
    <property type="entry name" value="Hexapep_transf_CS"/>
</dbReference>
<dbReference type="GO" id="GO:0008374">
    <property type="term" value="F:O-acyltransferase activity"/>
    <property type="evidence" value="ECO:0007669"/>
    <property type="project" value="TreeGrafter"/>
</dbReference>
<dbReference type="InterPro" id="IPR011004">
    <property type="entry name" value="Trimer_LpxA-like_sf"/>
</dbReference>
<dbReference type="Proteomes" id="UP000594034">
    <property type="component" value="Chromosome"/>
</dbReference>
<comment type="similarity">
    <text evidence="1">Belongs to the transferase hexapeptide repeat family.</text>
</comment>
<dbReference type="GO" id="GO:0005829">
    <property type="term" value="C:cytosol"/>
    <property type="evidence" value="ECO:0007669"/>
    <property type="project" value="TreeGrafter"/>
</dbReference>
<evidence type="ECO:0000313" key="5">
    <source>
        <dbReference type="EMBL" id="QFI54998.1"/>
    </source>
</evidence>
<name>A0A5J6WYQ7_9GAMM</name>
<evidence type="ECO:0000256" key="4">
    <source>
        <dbReference type="ARBA" id="ARBA00023315"/>
    </source>
</evidence>
<dbReference type="CDD" id="cd04647">
    <property type="entry name" value="LbH_MAT_like"/>
    <property type="match status" value="1"/>
</dbReference>
<dbReference type="InterPro" id="IPR051159">
    <property type="entry name" value="Hexapeptide_acetyltransf"/>
</dbReference>
<reference evidence="5 6" key="1">
    <citation type="submission" date="2019-05" db="EMBL/GenBank/DDBJ databases">
        <title>OXA-830, a novel chromosomally encoded expanded-spectrum class D beta-lactamase in Aeromonas simiae.</title>
        <authorList>
            <person name="Zhou W."/>
            <person name="Chen Q."/>
        </authorList>
    </citation>
    <scope>NUCLEOTIDE SEQUENCE [LARGE SCALE GENOMIC DNA]</scope>
    <source>
        <strain evidence="5 6">A6</strain>
    </source>
</reference>
<evidence type="ECO:0000256" key="3">
    <source>
        <dbReference type="ARBA" id="ARBA00022737"/>
    </source>
</evidence>
<dbReference type="InterPro" id="IPR001451">
    <property type="entry name" value="Hexapep"/>
</dbReference>
<dbReference type="Gene3D" id="2.160.10.10">
    <property type="entry name" value="Hexapeptide repeat proteins"/>
    <property type="match status" value="1"/>
</dbReference>
<accession>A0A5J6WYQ7</accession>
<keyword evidence="2 5" id="KW-0808">Transferase</keyword>
<dbReference type="PANTHER" id="PTHR23416:SF23">
    <property type="entry name" value="ACETYLTRANSFERASE C18B11.09C-RELATED"/>
    <property type="match status" value="1"/>
</dbReference>
<evidence type="ECO:0000256" key="2">
    <source>
        <dbReference type="ARBA" id="ARBA00022679"/>
    </source>
</evidence>
<dbReference type="AlphaFoldDB" id="A0A5J6WYQ7"/>
<dbReference type="KEGG" id="asim:FE240_10050"/>
<dbReference type="SUPFAM" id="SSF51161">
    <property type="entry name" value="Trimeric LpxA-like enzymes"/>
    <property type="match status" value="1"/>
</dbReference>
<proteinExistence type="inferred from homology"/>
<keyword evidence="3" id="KW-0677">Repeat</keyword>